<dbReference type="SMART" id="SM00895">
    <property type="entry name" value="FCD"/>
    <property type="match status" value="1"/>
</dbReference>
<dbReference type="GO" id="GO:0003700">
    <property type="term" value="F:DNA-binding transcription factor activity"/>
    <property type="evidence" value="ECO:0007669"/>
    <property type="project" value="InterPro"/>
</dbReference>
<dbReference type="SUPFAM" id="SSF48008">
    <property type="entry name" value="GntR ligand-binding domain-like"/>
    <property type="match status" value="1"/>
</dbReference>
<dbReference type="SUPFAM" id="SSF46785">
    <property type="entry name" value="Winged helix' DNA-binding domain"/>
    <property type="match status" value="1"/>
</dbReference>
<dbReference type="PANTHER" id="PTHR43537">
    <property type="entry name" value="TRANSCRIPTIONAL REGULATOR, GNTR FAMILY"/>
    <property type="match status" value="1"/>
</dbReference>
<dbReference type="PROSITE" id="PS50949">
    <property type="entry name" value="HTH_GNTR"/>
    <property type="match status" value="1"/>
</dbReference>
<dbReference type="InterPro" id="IPR036388">
    <property type="entry name" value="WH-like_DNA-bd_sf"/>
</dbReference>
<dbReference type="GO" id="GO:0003677">
    <property type="term" value="F:DNA binding"/>
    <property type="evidence" value="ECO:0007669"/>
    <property type="project" value="UniProtKB-KW"/>
</dbReference>
<sequence>MTAVEHRDRGGRRQQLSEHVAAYVRELILTGQARPGTFLRTEALVEAVGVSNTPVREGLLVVAGEGFVELVPRRGYRVAEVSRRDIRDMFLMQAWIASELARRAATSITEERLTELTNLVAEHRRASETGDDGATARLGHQFHRAVNLAAQSPRMTLVLGGLVKQLPNRFYNDIEGHDHDTEVAHPKILEALRARDGEVASSVMHAHIMDGADELVPFLESQGMWG</sequence>
<evidence type="ECO:0000256" key="3">
    <source>
        <dbReference type="ARBA" id="ARBA00023163"/>
    </source>
</evidence>
<dbReference type="InterPro" id="IPR000524">
    <property type="entry name" value="Tscrpt_reg_HTH_GntR"/>
</dbReference>
<dbReference type="Gene3D" id="1.20.120.530">
    <property type="entry name" value="GntR ligand-binding domain-like"/>
    <property type="match status" value="1"/>
</dbReference>
<keyword evidence="2" id="KW-0238">DNA-binding</keyword>
<gene>
    <name evidence="5" type="primary">rspR_2</name>
    <name evidence="5" type="ORF">MP11Mi_14260</name>
</gene>
<proteinExistence type="predicted"/>
<evidence type="ECO:0000313" key="5">
    <source>
        <dbReference type="EMBL" id="WOC12341.1"/>
    </source>
</evidence>
<protein>
    <submittedName>
        <fullName evidence="5">HTH-type transcriptional repressor RspR</fullName>
    </submittedName>
</protein>
<evidence type="ECO:0000259" key="4">
    <source>
        <dbReference type="PROSITE" id="PS50949"/>
    </source>
</evidence>
<keyword evidence="3" id="KW-0804">Transcription</keyword>
<dbReference type="SMART" id="SM00345">
    <property type="entry name" value="HTH_GNTR"/>
    <property type="match status" value="1"/>
</dbReference>
<keyword evidence="1" id="KW-0805">Transcription regulation</keyword>
<dbReference type="RefSeq" id="WP_420041583.1">
    <property type="nucleotide sequence ID" value="NZ_CP128986.1"/>
</dbReference>
<dbReference type="PANTHER" id="PTHR43537:SF24">
    <property type="entry name" value="GLUCONATE OPERON TRANSCRIPTIONAL REPRESSOR"/>
    <property type="match status" value="1"/>
</dbReference>
<name>A0AA97GU42_9ACTN</name>
<dbReference type="AlphaFoldDB" id="A0AA97GU42"/>
<feature type="domain" description="HTH gntR-type" evidence="4">
    <location>
        <begin position="14"/>
        <end position="81"/>
    </location>
</feature>
<evidence type="ECO:0000256" key="2">
    <source>
        <dbReference type="ARBA" id="ARBA00023125"/>
    </source>
</evidence>
<organism evidence="5">
    <name type="scientific">Gordonia sp. MP11Mi</name>
    <dbReference type="NCBI Taxonomy" id="3022769"/>
    <lineage>
        <taxon>Bacteria</taxon>
        <taxon>Bacillati</taxon>
        <taxon>Actinomycetota</taxon>
        <taxon>Actinomycetes</taxon>
        <taxon>Mycobacteriales</taxon>
        <taxon>Gordoniaceae</taxon>
        <taxon>Gordonia</taxon>
    </lineage>
</organism>
<dbReference type="EMBL" id="CP128986">
    <property type="protein sequence ID" value="WOC12341.1"/>
    <property type="molecule type" value="Genomic_DNA"/>
</dbReference>
<accession>A0AA97GU42</accession>
<dbReference type="InterPro" id="IPR008920">
    <property type="entry name" value="TF_FadR/GntR_C"/>
</dbReference>
<reference evidence="5" key="1">
    <citation type="submission" date="2023-06" db="EMBL/GenBank/DDBJ databases">
        <title>Gordonia sp. nov. and Pseudochrobactrum sp. nov., two species isolated from the burying beetle Nicrophorus vespilloides.</title>
        <authorList>
            <person name="Poehlein A."/>
            <person name="Guzman J."/>
            <person name="Daniel R."/>
            <person name="Vilcinskas A."/>
        </authorList>
    </citation>
    <scope>NUCLEOTIDE SEQUENCE</scope>
    <source>
        <strain evidence="5">MP11Mi</strain>
    </source>
</reference>
<dbReference type="InterPro" id="IPR036390">
    <property type="entry name" value="WH_DNA-bd_sf"/>
</dbReference>
<evidence type="ECO:0000256" key="1">
    <source>
        <dbReference type="ARBA" id="ARBA00023015"/>
    </source>
</evidence>
<dbReference type="InterPro" id="IPR011711">
    <property type="entry name" value="GntR_C"/>
</dbReference>
<dbReference type="Pfam" id="PF07729">
    <property type="entry name" value="FCD"/>
    <property type="match status" value="1"/>
</dbReference>
<dbReference type="Gene3D" id="1.10.10.10">
    <property type="entry name" value="Winged helix-like DNA-binding domain superfamily/Winged helix DNA-binding domain"/>
    <property type="match status" value="1"/>
</dbReference>
<dbReference type="Pfam" id="PF00392">
    <property type="entry name" value="GntR"/>
    <property type="match status" value="1"/>
</dbReference>